<dbReference type="Gene3D" id="3.40.50.300">
    <property type="entry name" value="P-loop containing nucleotide triphosphate hydrolases"/>
    <property type="match status" value="1"/>
</dbReference>
<reference evidence="4" key="1">
    <citation type="submission" date="2021-10" db="EMBL/GenBank/DDBJ databases">
        <title>Tropical sea cucumber genome reveals ecological adaptation and Cuvierian tubules defense mechanism.</title>
        <authorList>
            <person name="Chen T."/>
        </authorList>
    </citation>
    <scope>NUCLEOTIDE SEQUENCE</scope>
    <source>
        <strain evidence="4">Nanhai2018</strain>
        <tissue evidence="4">Muscle</tissue>
    </source>
</reference>
<keyword evidence="1 4" id="KW-0347">Helicase</keyword>
<dbReference type="GO" id="GO:0000723">
    <property type="term" value="P:telomere maintenance"/>
    <property type="evidence" value="ECO:0007669"/>
    <property type="project" value="InterPro"/>
</dbReference>
<keyword evidence="1" id="KW-0227">DNA damage</keyword>
<dbReference type="Proteomes" id="UP001152320">
    <property type="component" value="Unassembled WGS sequence"/>
</dbReference>
<proteinExistence type="inferred from homology"/>
<evidence type="ECO:0000313" key="4">
    <source>
        <dbReference type="EMBL" id="KAJ8019326.1"/>
    </source>
</evidence>
<evidence type="ECO:0000259" key="3">
    <source>
        <dbReference type="Pfam" id="PF05970"/>
    </source>
</evidence>
<keyword evidence="1" id="KW-0234">DNA repair</keyword>
<dbReference type="GO" id="GO:0006310">
    <property type="term" value="P:DNA recombination"/>
    <property type="evidence" value="ECO:0007669"/>
    <property type="project" value="UniProtKB-KW"/>
</dbReference>
<dbReference type="GO" id="GO:0016787">
    <property type="term" value="F:hydrolase activity"/>
    <property type="evidence" value="ECO:0007669"/>
    <property type="project" value="UniProtKB-KW"/>
</dbReference>
<dbReference type="AlphaFoldDB" id="A0A9Q1B9E4"/>
<dbReference type="InterPro" id="IPR010285">
    <property type="entry name" value="DNA_helicase_pif1-like_DEAD"/>
</dbReference>
<name>A0A9Q1B9E4_HOLLE</name>
<dbReference type="InterPro" id="IPR051055">
    <property type="entry name" value="PIF1_helicase"/>
</dbReference>
<gene>
    <name evidence="4" type="ORF">HOLleu_42143</name>
</gene>
<dbReference type="GO" id="GO:0006281">
    <property type="term" value="P:DNA repair"/>
    <property type="evidence" value="ECO:0007669"/>
    <property type="project" value="UniProtKB-KW"/>
</dbReference>
<keyword evidence="1" id="KW-0378">Hydrolase</keyword>
<feature type="region of interest" description="Disordered" evidence="2">
    <location>
        <begin position="27"/>
        <end position="46"/>
    </location>
</feature>
<evidence type="ECO:0000256" key="1">
    <source>
        <dbReference type="RuleBase" id="RU363044"/>
    </source>
</evidence>
<comment type="catalytic activity">
    <reaction evidence="1">
        <text>ATP + H2O = ADP + phosphate + H(+)</text>
        <dbReference type="Rhea" id="RHEA:13065"/>
        <dbReference type="ChEBI" id="CHEBI:15377"/>
        <dbReference type="ChEBI" id="CHEBI:15378"/>
        <dbReference type="ChEBI" id="CHEBI:30616"/>
        <dbReference type="ChEBI" id="CHEBI:43474"/>
        <dbReference type="ChEBI" id="CHEBI:456216"/>
        <dbReference type="EC" id="5.6.2.3"/>
    </reaction>
</comment>
<comment type="caution">
    <text evidence="4">The sequence shown here is derived from an EMBL/GenBank/DDBJ whole genome shotgun (WGS) entry which is preliminary data.</text>
</comment>
<feature type="domain" description="DNA helicase Pif1-like DEAD-box helicase" evidence="3">
    <location>
        <begin position="59"/>
        <end position="260"/>
    </location>
</feature>
<dbReference type="Pfam" id="PF05970">
    <property type="entry name" value="PIF1"/>
    <property type="match status" value="1"/>
</dbReference>
<dbReference type="SUPFAM" id="SSF52540">
    <property type="entry name" value="P-loop containing nucleoside triphosphate hydrolases"/>
    <property type="match status" value="2"/>
</dbReference>
<keyword evidence="1" id="KW-0233">DNA recombination</keyword>
<protein>
    <recommendedName>
        <fullName evidence="1">ATP-dependent DNA helicase</fullName>
        <ecNumber evidence="1">5.6.2.3</ecNumber>
    </recommendedName>
</protein>
<dbReference type="OrthoDB" id="416437at2759"/>
<dbReference type="GO" id="GO:0005524">
    <property type="term" value="F:ATP binding"/>
    <property type="evidence" value="ECO:0007669"/>
    <property type="project" value="UniProtKB-KW"/>
</dbReference>
<keyword evidence="1" id="KW-0067">ATP-binding</keyword>
<dbReference type="PANTHER" id="PTHR47642:SF5">
    <property type="entry name" value="ATP-DEPENDENT DNA HELICASE"/>
    <property type="match status" value="1"/>
</dbReference>
<sequence length="457" mass="51822">MDVEEAIFESGILNACTNIPELSSTNSSTTSVLSHGNHLPRENPVDHDTITSAQKQSMNEKQRKLFRYVSHWSYMKMLDHETLPFNIFLTGGAGTGKSLLANCIKHEVEQIFRTTLPSADCVTVLLLTFTGTAAFNIHGQTIHSALAIQNTKLPYVPLGQDTLNTLRMKHEHLKLIVIDKISMVDINMLCYISCRLQQRKASPANQPFGYISVLIVGDFFQLPPVRGKPLFDADPGSLVNLWSLFKKWELDDIMRQKNDTEFAHLLNRIRILRKCDNIACADEFTLQERLTSRQETYPENALHIYSRNIDVTNHNNYMLHEYCHNIQTIYVVDVQYDSKGQKRKRKEPITSHDSYLLVKLEIAVGAKVMLTTNLHVSDGLVNGVCGIIEYIQTTESSTLVTVNFEDNSVGKKRKLLQPVTSDLTHHSLTGVVIKPHAETFVYRSKIITRQQFPLKLA</sequence>
<evidence type="ECO:0000256" key="2">
    <source>
        <dbReference type="SAM" id="MobiDB-lite"/>
    </source>
</evidence>
<organism evidence="4 5">
    <name type="scientific">Holothuria leucospilota</name>
    <name type="common">Black long sea cucumber</name>
    <name type="synonym">Mertensiothuria leucospilota</name>
    <dbReference type="NCBI Taxonomy" id="206669"/>
    <lineage>
        <taxon>Eukaryota</taxon>
        <taxon>Metazoa</taxon>
        <taxon>Echinodermata</taxon>
        <taxon>Eleutherozoa</taxon>
        <taxon>Echinozoa</taxon>
        <taxon>Holothuroidea</taxon>
        <taxon>Aspidochirotacea</taxon>
        <taxon>Aspidochirotida</taxon>
        <taxon>Holothuriidae</taxon>
        <taxon>Holothuria</taxon>
    </lineage>
</organism>
<dbReference type="EMBL" id="JAIZAY010000035">
    <property type="protein sequence ID" value="KAJ8019326.1"/>
    <property type="molecule type" value="Genomic_DNA"/>
</dbReference>
<keyword evidence="5" id="KW-1185">Reference proteome</keyword>
<dbReference type="EC" id="5.6.2.3" evidence="1"/>
<comment type="cofactor">
    <cofactor evidence="1">
        <name>Mg(2+)</name>
        <dbReference type="ChEBI" id="CHEBI:18420"/>
    </cofactor>
</comment>
<dbReference type="GO" id="GO:0043139">
    <property type="term" value="F:5'-3' DNA helicase activity"/>
    <property type="evidence" value="ECO:0007669"/>
    <property type="project" value="UniProtKB-EC"/>
</dbReference>
<keyword evidence="1" id="KW-0547">Nucleotide-binding</keyword>
<dbReference type="InterPro" id="IPR027417">
    <property type="entry name" value="P-loop_NTPase"/>
</dbReference>
<dbReference type="PANTHER" id="PTHR47642">
    <property type="entry name" value="ATP-DEPENDENT DNA HELICASE"/>
    <property type="match status" value="1"/>
</dbReference>
<comment type="similarity">
    <text evidence="1">Belongs to the helicase family.</text>
</comment>
<accession>A0A9Q1B9E4</accession>
<evidence type="ECO:0000313" key="5">
    <source>
        <dbReference type="Proteomes" id="UP001152320"/>
    </source>
</evidence>